<dbReference type="AlphaFoldDB" id="A0A6N3Z152"/>
<reference evidence="2 3" key="1">
    <citation type="submission" date="2019-11" db="EMBL/GenBank/DDBJ databases">
        <title>Using colonization assays and comparative genomics to discover symbiosis behaviors and factors in Vibrio fischeri.</title>
        <authorList>
            <person name="Bongrand C."/>
            <person name="Moriano-Gutierrez S."/>
            <person name="Arevalo P."/>
            <person name="Mcfall-Ngai M."/>
            <person name="Visick K."/>
            <person name="Polz M.F."/>
            <person name="Ruby E.G."/>
        </authorList>
    </citation>
    <scope>NUCLEOTIDE SEQUENCE [LARGE SCALE GENOMIC DNA]</scope>
    <source>
        <strain evidence="3">emors.3.2</strain>
    </source>
</reference>
<protein>
    <submittedName>
        <fullName evidence="2">Uncharacterized protein</fullName>
    </submittedName>
</protein>
<evidence type="ECO:0000256" key="1">
    <source>
        <dbReference type="SAM" id="Phobius"/>
    </source>
</evidence>
<evidence type="ECO:0000313" key="2">
    <source>
        <dbReference type="EMBL" id="MUK47569.1"/>
    </source>
</evidence>
<dbReference type="Proteomes" id="UP000435323">
    <property type="component" value="Unassembled WGS sequence"/>
</dbReference>
<dbReference type="EMBL" id="WOBO01000053">
    <property type="protein sequence ID" value="MUK47569.1"/>
    <property type="molecule type" value="Genomic_DNA"/>
</dbReference>
<proteinExistence type="predicted"/>
<gene>
    <name evidence="2" type="ORF">GNP77_19705</name>
</gene>
<keyword evidence="1" id="KW-0812">Transmembrane</keyword>
<dbReference type="RefSeq" id="WP_155658520.1">
    <property type="nucleotide sequence ID" value="NZ_WOBO01000053.1"/>
</dbReference>
<evidence type="ECO:0000313" key="3">
    <source>
        <dbReference type="Proteomes" id="UP000435323"/>
    </source>
</evidence>
<keyword evidence="1" id="KW-0472">Membrane</keyword>
<comment type="caution">
    <text evidence="2">The sequence shown here is derived from an EMBL/GenBank/DDBJ whole genome shotgun (WGS) entry which is preliminary data.</text>
</comment>
<sequence length="118" mass="13569">MDLFVDKLLPALLGLLAGIVGSLIAPWVNWRIEKKRSKQQSRKELIDNARKFLASKEWVQTEFNSTVTYSEIRPHLSQETINMIEKGELIIRRGRGGNVIHSTVLDDLAQKEKEWGIR</sequence>
<feature type="transmembrane region" description="Helical" evidence="1">
    <location>
        <begin position="12"/>
        <end position="32"/>
    </location>
</feature>
<name>A0A6N3Z152_ALIFS</name>
<accession>A0A6N3Z152</accession>
<organism evidence="2 3">
    <name type="scientific">Aliivibrio fischeri</name>
    <name type="common">Vibrio fischeri</name>
    <dbReference type="NCBI Taxonomy" id="668"/>
    <lineage>
        <taxon>Bacteria</taxon>
        <taxon>Pseudomonadati</taxon>
        <taxon>Pseudomonadota</taxon>
        <taxon>Gammaproteobacteria</taxon>
        <taxon>Vibrionales</taxon>
        <taxon>Vibrionaceae</taxon>
        <taxon>Aliivibrio</taxon>
    </lineage>
</organism>
<keyword evidence="1" id="KW-1133">Transmembrane helix</keyword>